<proteinExistence type="predicted"/>
<accession>A0ABS5UX90</accession>
<evidence type="ECO:0000256" key="1">
    <source>
        <dbReference type="SAM" id="Phobius"/>
    </source>
</evidence>
<keyword evidence="1" id="KW-1133">Transmembrane helix</keyword>
<feature type="transmembrane region" description="Helical" evidence="1">
    <location>
        <begin position="419"/>
        <end position="442"/>
    </location>
</feature>
<dbReference type="EMBL" id="JAFEJU010000008">
    <property type="protein sequence ID" value="MBT1175734.1"/>
    <property type="molecule type" value="Genomic_DNA"/>
</dbReference>
<comment type="caution">
    <text evidence="2">The sequence shown here is derived from an EMBL/GenBank/DDBJ whole genome shotgun (WGS) entry which is preliminary data.</text>
</comment>
<dbReference type="Proteomes" id="UP000711736">
    <property type="component" value="Unassembled WGS sequence"/>
</dbReference>
<dbReference type="RefSeq" id="WP_214376927.1">
    <property type="nucleotide sequence ID" value="NZ_JAFEJU010000008.1"/>
</dbReference>
<feature type="transmembrane region" description="Helical" evidence="1">
    <location>
        <begin position="397"/>
        <end position="413"/>
    </location>
</feature>
<protein>
    <submittedName>
        <fullName evidence="2">Oligosaccharide repeat unit polymerase</fullName>
    </submittedName>
</protein>
<dbReference type="NCBIfam" id="TIGR04370">
    <property type="entry name" value="glyco_rpt_poly"/>
    <property type="match status" value="1"/>
</dbReference>
<feature type="transmembrane region" description="Helical" evidence="1">
    <location>
        <begin position="204"/>
        <end position="224"/>
    </location>
</feature>
<name>A0ABS5UX90_9BIFI</name>
<gene>
    <name evidence="2" type="ORF">JS530_09540</name>
</gene>
<feature type="transmembrane region" description="Helical" evidence="1">
    <location>
        <begin position="260"/>
        <end position="278"/>
    </location>
</feature>
<sequence length="466" mass="51568">MLYYILLLAVLLCLTVVAFLVGGKELLAPITIMPAMFSVVTVLAMIGMFTWNTVQLKSDGFFIISLGCSVFVIGGIIVQRLPYSSVGASNRGDNDAQDVFEWKQGIATWKWIVLIVLLLVALGLFVADTYRLGRAMGITDSNYLVIAKQVHHQYATYYSTSNVRVGEGYSVITKQFEKLAIVSGFIGAGMLTIGVKSHPTKKTFVRNVLLPTIVLVLSCTFILSGGYRSWVMRFAMAALIVSFIVDCMRTDNAAKVSLRYALVLIPLGIIAFALFYLSGVVLGRAGSHGIIEYISFYFGAGIPTLQTGISGDVKIDAPGSLTFYGISLLLYKVGIIDYLPGYSAFWVNLGGHSSNVPTCFFRYFYDFGYAGVLIFGLLQGIVFCGLYLLVKKYKSTTLLLLFSLIYAYLIDLVREEFIFSRMISSNMILNLILLVALSYWLTNPVMKQLISRCKMVIERHSSRNSE</sequence>
<keyword evidence="1" id="KW-0472">Membrane</keyword>
<keyword evidence="1" id="KW-0812">Transmembrane</keyword>
<feature type="transmembrane region" description="Helical" evidence="1">
    <location>
        <begin position="290"/>
        <end position="309"/>
    </location>
</feature>
<feature type="transmembrane region" description="Helical" evidence="1">
    <location>
        <begin position="28"/>
        <end position="49"/>
    </location>
</feature>
<feature type="transmembrane region" description="Helical" evidence="1">
    <location>
        <begin position="108"/>
        <end position="127"/>
    </location>
</feature>
<feature type="transmembrane region" description="Helical" evidence="1">
    <location>
        <begin position="367"/>
        <end position="390"/>
    </location>
</feature>
<evidence type="ECO:0000313" key="2">
    <source>
        <dbReference type="EMBL" id="MBT1175734.1"/>
    </source>
</evidence>
<feature type="transmembrane region" description="Helical" evidence="1">
    <location>
        <begin position="61"/>
        <end position="81"/>
    </location>
</feature>
<organism evidence="2 3">
    <name type="scientific">Bifidobacterium colobi</name>
    <dbReference type="NCBI Taxonomy" id="2809026"/>
    <lineage>
        <taxon>Bacteria</taxon>
        <taxon>Bacillati</taxon>
        <taxon>Actinomycetota</taxon>
        <taxon>Actinomycetes</taxon>
        <taxon>Bifidobacteriales</taxon>
        <taxon>Bifidobacteriaceae</taxon>
        <taxon>Bifidobacterium</taxon>
    </lineage>
</organism>
<reference evidence="2 3" key="1">
    <citation type="journal article" date="2021" name="Environ. Microbiol.">
        <title>Genetic insights into the dark matter of the mammalian gut microbiota through targeted genome reconstruction.</title>
        <authorList>
            <person name="Lugli G.A."/>
            <person name="Alessandri G."/>
            <person name="Milani C."/>
            <person name="Viappiani A."/>
            <person name="Fontana F."/>
            <person name="Tarracchini C."/>
            <person name="Mancabelli L."/>
            <person name="Argentini C."/>
            <person name="Ruiz L."/>
            <person name="Margolles A."/>
            <person name="van Sinderen D."/>
            <person name="Turroni F."/>
            <person name="Ventura M."/>
        </authorList>
    </citation>
    <scope>NUCLEOTIDE SEQUENCE [LARGE SCALE GENOMIC DNA]</scope>
    <source>
        <strain evidence="2 3">LC6</strain>
    </source>
</reference>
<feature type="transmembrane region" description="Helical" evidence="1">
    <location>
        <begin position="230"/>
        <end position="248"/>
    </location>
</feature>
<feature type="transmembrane region" description="Helical" evidence="1">
    <location>
        <begin position="321"/>
        <end position="347"/>
    </location>
</feature>
<evidence type="ECO:0000313" key="3">
    <source>
        <dbReference type="Proteomes" id="UP000711736"/>
    </source>
</evidence>
<keyword evidence="3" id="KW-1185">Reference proteome</keyword>